<organism evidence="8 9">
    <name type="scientific">Enterococcus larvae</name>
    <dbReference type="NCBI Taxonomy" id="2794352"/>
    <lineage>
        <taxon>Bacteria</taxon>
        <taxon>Bacillati</taxon>
        <taxon>Bacillota</taxon>
        <taxon>Bacilli</taxon>
        <taxon>Lactobacillales</taxon>
        <taxon>Enterococcaceae</taxon>
        <taxon>Enterococcus</taxon>
    </lineage>
</organism>
<dbReference type="Pfam" id="PF08531">
    <property type="entry name" value="Bac_rhamnosid_N"/>
    <property type="match status" value="1"/>
</dbReference>
<dbReference type="Pfam" id="PF17389">
    <property type="entry name" value="Bac_rhamnosid6H"/>
    <property type="match status" value="1"/>
</dbReference>
<sequence length="849" mass="96632">MPITVEWREIVFQQHSYLIQITDKEGKLIFEEQKQTTEKIAVIDLKKKIIRSDRQTFFVHLVLNSINKEQWRISSQFTTASQGIQKADWITRLDNPIAKEGTYFRDNPTIILSKMIQLETPIKQAWIDLCGLGYYTLFVNDQRIGDDYLNNDISNYDKIVYYDTYEITKYLKIGENKIAVELGNGWYNPAPINILGKYNVRKQLAIGKPCLIAGIDLEDTEGENQQILTDATWESSEGMILMNNVFVGERVTDASFKKRESTAVKILGPSGVLTPGEIPKIQRVAECFPKNVFYGNSRVIVDFGEIISGQIAFTVSKAFIGKIALSYSERLVDEETLDYSSTISGTYGITDAALGIEPDQQIIQRDELVKTTEEAFRFSNQYTYHSFRYVAFVFREAVSFEEVIEELSAFRVHTNVDVITELETSIPMLNDLWRVGLQTRLNNIHSYFEDCTRERFGYGGDIVALIDSHMYSINGLALLKKVMTDFINDQTIQGGIPATAPFVGIMTNGPSDKAGAVDWQLVLPTITNKLLQFYDEKKFVKQYIPQLAKHIDYLLSFDFEYIKVCSLGDWGSIDEEVDGAVITSPDQEFCSACSYSIILQEYLAVMADLSETEQAERLSAKIEAVNKKIVTTYRQPNGYFGKGTQSSCVFALKANLLGDRGQEVIVNQLVRKINANNGIISVGIFGMSWIYEYLHKFGYKDVLFNWLTRKEQPSYSSMFVETGTLSEHFPLKGNDSTYNGSLNHAMFSSYSAWMVKQFLGISFPKGLFQKVIITPETELPIEKVCGSFKMPYGKIELQWTQFEELVVGEIRLPKNVSYEIDVSSKESMIEEQVREMGEYQEIVVKLRRT</sequence>
<dbReference type="InterPro" id="IPR035396">
    <property type="entry name" value="Bac_rhamnosid6H"/>
</dbReference>
<comment type="caution">
    <text evidence="8">The sequence shown here is derived from an EMBL/GenBank/DDBJ whole genome shotgun (WGS) entry which is preliminary data.</text>
</comment>
<evidence type="ECO:0000313" key="8">
    <source>
        <dbReference type="EMBL" id="MBP1048287.1"/>
    </source>
</evidence>
<dbReference type="SUPFAM" id="SSF48208">
    <property type="entry name" value="Six-hairpin glycosidases"/>
    <property type="match status" value="1"/>
</dbReference>
<keyword evidence="9" id="KW-1185">Reference proteome</keyword>
<feature type="domain" description="Alpha-L-rhamnosidase C-terminal" evidence="7">
    <location>
        <begin position="768"/>
        <end position="835"/>
    </location>
</feature>
<evidence type="ECO:0000259" key="4">
    <source>
        <dbReference type="Pfam" id="PF05592"/>
    </source>
</evidence>
<dbReference type="InterPro" id="IPR012341">
    <property type="entry name" value="6hp_glycosidase-like_sf"/>
</dbReference>
<dbReference type="EMBL" id="JAEDXU010000014">
    <property type="protein sequence ID" value="MBP1048287.1"/>
    <property type="molecule type" value="Genomic_DNA"/>
</dbReference>
<keyword evidence="3 8" id="KW-0378">Hydrolase</keyword>
<evidence type="ECO:0000313" key="9">
    <source>
        <dbReference type="Proteomes" id="UP000673375"/>
    </source>
</evidence>
<evidence type="ECO:0000259" key="6">
    <source>
        <dbReference type="Pfam" id="PF17389"/>
    </source>
</evidence>
<feature type="domain" description="Alpha-L-rhamnosidase six-hairpin glycosidase" evidence="6">
    <location>
        <begin position="420"/>
        <end position="756"/>
    </location>
</feature>
<dbReference type="InterPro" id="IPR035398">
    <property type="entry name" value="Bac_rhamnosid_C"/>
</dbReference>
<dbReference type="RefSeq" id="WP_209559055.1">
    <property type="nucleotide sequence ID" value="NZ_JAEDXU010000014.1"/>
</dbReference>
<proteinExistence type="predicted"/>
<dbReference type="EC" id="3.2.1.40" evidence="2"/>
<reference evidence="8 9" key="1">
    <citation type="submission" date="2020-12" db="EMBL/GenBank/DDBJ databases">
        <title>Vagococcus allomyrinae sp. nov. and Enterococcus lavae sp. nov., isolated from the larvae of Allomyrina dichotoma.</title>
        <authorList>
            <person name="Lee S.D."/>
        </authorList>
    </citation>
    <scope>NUCLEOTIDE SEQUENCE [LARGE SCALE GENOMIC DNA]</scope>
    <source>
        <strain evidence="8 9">BWM-S5</strain>
    </source>
</reference>
<dbReference type="Gene3D" id="2.60.420.10">
    <property type="entry name" value="Maltose phosphorylase, domain 3"/>
    <property type="match status" value="1"/>
</dbReference>
<dbReference type="Proteomes" id="UP000673375">
    <property type="component" value="Unassembled WGS sequence"/>
</dbReference>
<dbReference type="InterPro" id="IPR016007">
    <property type="entry name" value="Alpha_rhamnosid"/>
</dbReference>
<dbReference type="Gene3D" id="1.50.10.10">
    <property type="match status" value="1"/>
</dbReference>
<dbReference type="GO" id="GO:0016787">
    <property type="term" value="F:hydrolase activity"/>
    <property type="evidence" value="ECO:0007669"/>
    <property type="project" value="UniProtKB-KW"/>
</dbReference>
<protein>
    <recommendedName>
        <fullName evidence="2">alpha-L-rhamnosidase</fullName>
        <ecNumber evidence="2">3.2.1.40</ecNumber>
    </recommendedName>
</protein>
<evidence type="ECO:0000259" key="5">
    <source>
        <dbReference type="Pfam" id="PF08531"/>
    </source>
</evidence>
<dbReference type="InterPro" id="IPR013737">
    <property type="entry name" value="Bac_rhamnosid_N"/>
</dbReference>
<accession>A0ABS4CNX2</accession>
<dbReference type="PANTHER" id="PTHR33307">
    <property type="entry name" value="ALPHA-RHAMNOSIDASE (EUROFUNG)"/>
    <property type="match status" value="1"/>
</dbReference>
<dbReference type="PANTHER" id="PTHR33307:SF6">
    <property type="entry name" value="ALPHA-RHAMNOSIDASE (EUROFUNG)-RELATED"/>
    <property type="match status" value="1"/>
</dbReference>
<feature type="domain" description="Alpha-L-rhamnosidase concanavalin-like" evidence="4">
    <location>
        <begin position="296"/>
        <end position="391"/>
    </location>
</feature>
<evidence type="ECO:0000256" key="3">
    <source>
        <dbReference type="ARBA" id="ARBA00022801"/>
    </source>
</evidence>
<dbReference type="Pfam" id="PF17390">
    <property type="entry name" value="Bac_rhamnosid_C"/>
    <property type="match status" value="1"/>
</dbReference>
<gene>
    <name evidence="8" type="ORF">I6N96_18490</name>
</gene>
<evidence type="ECO:0000256" key="1">
    <source>
        <dbReference type="ARBA" id="ARBA00001445"/>
    </source>
</evidence>
<dbReference type="Gene3D" id="2.60.120.260">
    <property type="entry name" value="Galactose-binding domain-like"/>
    <property type="match status" value="2"/>
</dbReference>
<evidence type="ECO:0000256" key="2">
    <source>
        <dbReference type="ARBA" id="ARBA00012652"/>
    </source>
</evidence>
<dbReference type="InterPro" id="IPR008928">
    <property type="entry name" value="6-hairpin_glycosidase_sf"/>
</dbReference>
<name>A0ABS4CNX2_9ENTE</name>
<feature type="domain" description="Bacterial alpha-L-rhamnosidase N-terminal" evidence="5">
    <location>
        <begin position="122"/>
        <end position="251"/>
    </location>
</feature>
<dbReference type="Pfam" id="PF05592">
    <property type="entry name" value="Bac_rhamnosid"/>
    <property type="match status" value="1"/>
</dbReference>
<comment type="catalytic activity">
    <reaction evidence="1">
        <text>Hydrolysis of terminal non-reducing alpha-L-rhamnose residues in alpha-L-rhamnosides.</text>
        <dbReference type="EC" id="3.2.1.40"/>
    </reaction>
</comment>
<evidence type="ECO:0000259" key="7">
    <source>
        <dbReference type="Pfam" id="PF17390"/>
    </source>
</evidence>
<dbReference type="InterPro" id="IPR008902">
    <property type="entry name" value="Rhamnosid_concanavalin"/>
</dbReference>